<evidence type="ECO:0000313" key="4">
    <source>
        <dbReference type="Proteomes" id="UP001218218"/>
    </source>
</evidence>
<name>A0AAD7ABW9_9AGAR</name>
<accession>A0AAD7ABW9</accession>
<gene>
    <name evidence="3" type="ORF">DFH08DRAFT_46518</name>
</gene>
<dbReference type="InterPro" id="IPR010839">
    <property type="entry name" value="AtuA_N"/>
</dbReference>
<organism evidence="3 4">
    <name type="scientific">Mycena albidolilacea</name>
    <dbReference type="NCBI Taxonomy" id="1033008"/>
    <lineage>
        <taxon>Eukaryota</taxon>
        <taxon>Fungi</taxon>
        <taxon>Dikarya</taxon>
        <taxon>Basidiomycota</taxon>
        <taxon>Agaricomycotina</taxon>
        <taxon>Agaricomycetes</taxon>
        <taxon>Agaricomycetidae</taxon>
        <taxon>Agaricales</taxon>
        <taxon>Marasmiineae</taxon>
        <taxon>Mycenaceae</taxon>
        <taxon>Mycena</taxon>
    </lineage>
</organism>
<sequence>MKRAVRIGGASGAASDRREGFAQLASAYPDDPVDVLIGDFMSEGNMAALAARKAQGVSAYEFVFVDAITPALADIAKYGIKVVVNAGASDTELLHGVVVDLVKKHQLALKVAWVSGDEVFPAILERTKADPQAFLNVHTGEPLSAWPFKPFYAQAYLGGLGIAAALQHGADIVICGRVSDPSLVVGAAAWWHNWDHTHLPELANALIAGHLIECSTYVTGGNFSGFKELEEGGRWLDLGYPIAEIGAQGEVVITKQKGRGGIVSVGTCTAQLLYEIQGPWYFNSDVTAILDNICFTQIGDHRVSMTGVESAPPPPTTKVGITAPGGFQAEAYYFLTGLDAPAKARLFEQQARYALRSSAPAFTLLSFQLLGTPVPNARTQDAATAVLRVVAQAPTAEALAPELFARRLVDLVMSVFPGGTFHLDLRMGAPRPVYAYFVTRLAQTDVKHRVHTHDGAVVEVPPPKATRVFGAQPSAPRFVGPGVTAGEWGETMRAPLGLVVHARSGDKGSDSNVGFFVSGAEEFEWLRRLLSVDAVKELLAGEYNGKQIDRFELPHIRAVHFLLHDHLDRGVNCTSSVDFLGKNVAEFLRAREVDVPRRFLKRTRDGAKL</sequence>
<feature type="domain" description="Acyclic terpene utilisation N-terminal" evidence="1">
    <location>
        <begin position="5"/>
        <end position="451"/>
    </location>
</feature>
<dbReference type="InterPro" id="IPR056362">
    <property type="entry name" value="AtuA-like_ferredoxin_dom"/>
</dbReference>
<proteinExistence type="predicted"/>
<dbReference type="EMBL" id="JARIHO010000010">
    <property type="protein sequence ID" value="KAJ7354529.1"/>
    <property type="molecule type" value="Genomic_DNA"/>
</dbReference>
<evidence type="ECO:0008006" key="5">
    <source>
        <dbReference type="Google" id="ProtNLM"/>
    </source>
</evidence>
<evidence type="ECO:0000259" key="2">
    <source>
        <dbReference type="Pfam" id="PF23544"/>
    </source>
</evidence>
<comment type="caution">
    <text evidence="3">The sequence shown here is derived from an EMBL/GenBank/DDBJ whole genome shotgun (WGS) entry which is preliminary data.</text>
</comment>
<evidence type="ECO:0000259" key="1">
    <source>
        <dbReference type="Pfam" id="PF07287"/>
    </source>
</evidence>
<dbReference type="PANTHER" id="PTHR47585:SF2">
    <property type="entry name" value="DUF1446 DOMAIN PROTEIN (AFU_ORTHOLOGUE AFUA_6G11420)"/>
    <property type="match status" value="1"/>
</dbReference>
<dbReference type="Pfam" id="PF23544">
    <property type="entry name" value="AtuA_ferredoxin"/>
    <property type="match status" value="1"/>
</dbReference>
<dbReference type="AlphaFoldDB" id="A0AAD7ABW9"/>
<protein>
    <recommendedName>
        <fullName evidence="5">DUF1446-domain-containing protein</fullName>
    </recommendedName>
</protein>
<dbReference type="Pfam" id="PF07287">
    <property type="entry name" value="AtuA"/>
    <property type="match status" value="1"/>
</dbReference>
<evidence type="ECO:0000313" key="3">
    <source>
        <dbReference type="EMBL" id="KAJ7354529.1"/>
    </source>
</evidence>
<reference evidence="3" key="1">
    <citation type="submission" date="2023-03" db="EMBL/GenBank/DDBJ databases">
        <title>Massive genome expansion in bonnet fungi (Mycena s.s.) driven by repeated elements and novel gene families across ecological guilds.</title>
        <authorList>
            <consortium name="Lawrence Berkeley National Laboratory"/>
            <person name="Harder C.B."/>
            <person name="Miyauchi S."/>
            <person name="Viragh M."/>
            <person name="Kuo A."/>
            <person name="Thoen E."/>
            <person name="Andreopoulos B."/>
            <person name="Lu D."/>
            <person name="Skrede I."/>
            <person name="Drula E."/>
            <person name="Henrissat B."/>
            <person name="Morin E."/>
            <person name="Kohler A."/>
            <person name="Barry K."/>
            <person name="LaButti K."/>
            <person name="Morin E."/>
            <person name="Salamov A."/>
            <person name="Lipzen A."/>
            <person name="Mereny Z."/>
            <person name="Hegedus B."/>
            <person name="Baldrian P."/>
            <person name="Stursova M."/>
            <person name="Weitz H."/>
            <person name="Taylor A."/>
            <person name="Grigoriev I.V."/>
            <person name="Nagy L.G."/>
            <person name="Martin F."/>
            <person name="Kauserud H."/>
        </authorList>
    </citation>
    <scope>NUCLEOTIDE SEQUENCE</scope>
    <source>
        <strain evidence="3">CBHHK002</strain>
    </source>
</reference>
<keyword evidence="4" id="KW-1185">Reference proteome</keyword>
<dbReference type="PANTHER" id="PTHR47585">
    <property type="match status" value="1"/>
</dbReference>
<dbReference type="Proteomes" id="UP001218218">
    <property type="component" value="Unassembled WGS sequence"/>
</dbReference>
<feature type="domain" description="AtuA-like ferredoxin-fold" evidence="2">
    <location>
        <begin position="495"/>
        <end position="593"/>
    </location>
</feature>